<sequence length="83" mass="8905">MCAAVPFVPVDRYEALPLHASKAPALISPTDVHHAVLSAVNHFRSCENNVHFTTSVLVLRRRSVGSLVTRETPGGTVAGGRRC</sequence>
<comment type="caution">
    <text evidence="1">The sequence shown here is derived from an EMBL/GenBank/DDBJ whole genome shotgun (WGS) entry which is preliminary data.</text>
</comment>
<dbReference type="AlphaFoldDB" id="A0AA88TMC1"/>
<proteinExistence type="predicted"/>
<reference evidence="1" key="1">
    <citation type="submission" date="2023-08" db="EMBL/GenBank/DDBJ databases">
        <title>Chromosome-level Genome Assembly of mud carp (Cirrhinus molitorella).</title>
        <authorList>
            <person name="Liu H."/>
        </authorList>
    </citation>
    <scope>NUCLEOTIDE SEQUENCE</scope>
    <source>
        <strain evidence="1">Prfri</strain>
        <tissue evidence="1">Muscle</tissue>
    </source>
</reference>
<accession>A0AA88TMC1</accession>
<evidence type="ECO:0000313" key="1">
    <source>
        <dbReference type="EMBL" id="KAK2888702.1"/>
    </source>
</evidence>
<evidence type="ECO:0000313" key="2">
    <source>
        <dbReference type="Proteomes" id="UP001187343"/>
    </source>
</evidence>
<gene>
    <name evidence="1" type="ORF">Q8A67_014077</name>
</gene>
<dbReference type="Proteomes" id="UP001187343">
    <property type="component" value="Unassembled WGS sequence"/>
</dbReference>
<keyword evidence="2" id="KW-1185">Reference proteome</keyword>
<dbReference type="EMBL" id="JAUYZG010000014">
    <property type="protein sequence ID" value="KAK2888702.1"/>
    <property type="molecule type" value="Genomic_DNA"/>
</dbReference>
<protein>
    <submittedName>
        <fullName evidence="1">Uncharacterized protein</fullName>
    </submittedName>
</protein>
<organism evidence="1 2">
    <name type="scientific">Cirrhinus molitorella</name>
    <name type="common">mud carp</name>
    <dbReference type="NCBI Taxonomy" id="172907"/>
    <lineage>
        <taxon>Eukaryota</taxon>
        <taxon>Metazoa</taxon>
        <taxon>Chordata</taxon>
        <taxon>Craniata</taxon>
        <taxon>Vertebrata</taxon>
        <taxon>Euteleostomi</taxon>
        <taxon>Actinopterygii</taxon>
        <taxon>Neopterygii</taxon>
        <taxon>Teleostei</taxon>
        <taxon>Ostariophysi</taxon>
        <taxon>Cypriniformes</taxon>
        <taxon>Cyprinidae</taxon>
        <taxon>Labeoninae</taxon>
        <taxon>Labeonini</taxon>
        <taxon>Cirrhinus</taxon>
    </lineage>
</organism>
<name>A0AA88TMC1_9TELE</name>